<dbReference type="SUPFAM" id="SSF50978">
    <property type="entry name" value="WD40 repeat-like"/>
    <property type="match status" value="2"/>
</dbReference>
<feature type="repeat" description="WD" evidence="3">
    <location>
        <begin position="1142"/>
        <end position="1183"/>
    </location>
</feature>
<dbReference type="PROSITE" id="PS50294">
    <property type="entry name" value="WD_REPEATS_REGION"/>
    <property type="match status" value="14"/>
</dbReference>
<dbReference type="CDD" id="cd00200">
    <property type="entry name" value="WD40"/>
    <property type="match status" value="2"/>
</dbReference>
<feature type="repeat" description="WD" evidence="3">
    <location>
        <begin position="701"/>
        <end position="742"/>
    </location>
</feature>
<reference evidence="5 6" key="1">
    <citation type="submission" date="2016-11" db="EMBL/GenBank/DDBJ databases">
        <authorList>
            <person name="Jaros S."/>
            <person name="Januszkiewicz K."/>
            <person name="Wedrychowicz H."/>
        </authorList>
    </citation>
    <scope>NUCLEOTIDE SEQUENCE [LARGE SCALE GENOMIC DNA]</scope>
    <source>
        <strain evidence="5 6">DSM 44523</strain>
    </source>
</reference>
<feature type="domain" description="HTH cro/C1-type" evidence="4">
    <location>
        <begin position="11"/>
        <end position="65"/>
    </location>
</feature>
<evidence type="ECO:0000256" key="1">
    <source>
        <dbReference type="ARBA" id="ARBA00022574"/>
    </source>
</evidence>
<dbReference type="InterPro" id="IPR036322">
    <property type="entry name" value="WD40_repeat_dom_sf"/>
</dbReference>
<dbReference type="PANTHER" id="PTHR22847">
    <property type="entry name" value="WD40 REPEAT PROTEIN"/>
    <property type="match status" value="1"/>
</dbReference>
<evidence type="ECO:0000256" key="3">
    <source>
        <dbReference type="PROSITE-ProRule" id="PRU00221"/>
    </source>
</evidence>
<dbReference type="SMART" id="SM00320">
    <property type="entry name" value="WD40"/>
    <property type="match status" value="14"/>
</dbReference>
<dbReference type="Pfam" id="PF13560">
    <property type="entry name" value="HTH_31"/>
    <property type="match status" value="1"/>
</dbReference>
<dbReference type="InterPro" id="IPR049052">
    <property type="entry name" value="nSTAND1"/>
</dbReference>
<feature type="repeat" description="WD" evidence="3">
    <location>
        <begin position="879"/>
        <end position="912"/>
    </location>
</feature>
<name>A0A1M5ET77_STRHI</name>
<keyword evidence="1 3" id="KW-0853">WD repeat</keyword>
<keyword evidence="2" id="KW-0677">Repeat</keyword>
<dbReference type="AlphaFoldDB" id="A0A1M5ET77"/>
<feature type="repeat" description="WD" evidence="3">
    <location>
        <begin position="1007"/>
        <end position="1048"/>
    </location>
</feature>
<dbReference type="Pfam" id="PF00400">
    <property type="entry name" value="WD40"/>
    <property type="match status" value="14"/>
</dbReference>
<evidence type="ECO:0000259" key="4">
    <source>
        <dbReference type="PROSITE" id="PS50943"/>
    </source>
</evidence>
<feature type="repeat" description="WD" evidence="3">
    <location>
        <begin position="834"/>
        <end position="875"/>
    </location>
</feature>
<feature type="repeat" description="WD" evidence="3">
    <location>
        <begin position="800"/>
        <end position="830"/>
    </location>
</feature>
<feature type="repeat" description="WD" evidence="3">
    <location>
        <begin position="611"/>
        <end position="652"/>
    </location>
</feature>
<dbReference type="SMART" id="SM00530">
    <property type="entry name" value="HTH_XRE"/>
    <property type="match status" value="1"/>
</dbReference>
<dbReference type="PROSITE" id="PS50082">
    <property type="entry name" value="WD_REPEATS_2"/>
    <property type="match status" value="14"/>
</dbReference>
<dbReference type="OrthoDB" id="192618at2"/>
<organism evidence="5 6">
    <name type="scientific">Streptoalloteichus hindustanus</name>
    <dbReference type="NCBI Taxonomy" id="2017"/>
    <lineage>
        <taxon>Bacteria</taxon>
        <taxon>Bacillati</taxon>
        <taxon>Actinomycetota</taxon>
        <taxon>Actinomycetes</taxon>
        <taxon>Pseudonocardiales</taxon>
        <taxon>Pseudonocardiaceae</taxon>
        <taxon>Streptoalloteichus</taxon>
    </lineage>
</organism>
<feature type="repeat" description="WD" evidence="3">
    <location>
        <begin position="962"/>
        <end position="1003"/>
    </location>
</feature>
<feature type="repeat" description="WD" evidence="3">
    <location>
        <begin position="1097"/>
        <end position="1138"/>
    </location>
</feature>
<sequence length="1258" mass="136945">MGAETAFGQELRRLRTAHGLSLAQLSARTHYSKGYLSNIENGRKSASPDLARRLEEVLDAKGVLLPFVEDAEEGPCPYRGLAAFGPEDARWFFGRDRTTAALLSQAVDSVRIGMPLVVFGVSGAGKSSLLRAGLVPAVARGALPVTGSARWPALVMTPTAHPMAALARGVAQALDAPAREGPAPRSWREALPPGPPDVRLVLVVDQFEELFTLCEDEAERLAFVRALREAAALDRAGQASALVVLGVRADYYDRCLAHPELLGAVQQNQFALGAMSRSELVEAIIAPARVARVNLEHGLVELMLRDLGVVPGAEHERTSYDPGALPLLSHALLVTWQQRRDHDLTVAAYQRTGGIHGAVAATAERCFNRLDTDAQQAARRLLLRLVRVGEQGEVLRQRADRDRLLAEAADASALRVAMESFTAARLLTLGQDTVEITHEALLSAWPRLRRWLEADRAGLRVRQRLIDSAETWEEQGRDRALTQRGAPLAVMSDWATHHPEELTRVEQDFLTASNREEHREVRRLRRLVAMLSVLFLLALAATVYAVRTQHDVTAQRNLAISRKVAIEASELRPSNPELAAQLSLAAYRLAPTVEARSSLLGAYATPHATFLTSGPELVESVALSPDARTLASTGRDRVARLWDLSDPSSPKALATLTGHTDTVLAAAFSADGRLLATAGRDRAVHLWDVADRSAPASLGVIRDHGDAVRAVSFSSRGPVLATASHDRTVRLWDLADPRSPRPLATVRDHTDAVLAATFSPDGNLLATVGKDRVILLWDVSSGQSPRVLSGLRDQADLVASFTPDGRLLATAGQDRTVRLWNVENPRQVQAVSTLSGHIDVIRALTVSRDGSMIATASDERAVRLWDIRDPRRPNALAVLTGHTDAITSLVFGGDGRFLVSASADNTARIWEITGPVLAAHTEAVFAVAFSPDGRILATTSDDRTVRLHDVTNPRRPLPVATLAGHQDTVRHATFSRDGRLLATSSWDQTARLWDVSDPRQAREVATVRGHTSSVRWVAFSPDSQLLLTGGDDRTGRLWDVRDPRSPTPLGVLTGHTDTVRSVDFRKDGRVAVTASWDGTARLWDVADPRQPQPLGVLSGHEKAMRSVAFHPGGDVVATTSWDHTVRLWDVSDPRRPGSLSTMTGHTAIVFGAAFDPDGRTLATSGDDGTIRLWDVSDPRHPASLAILTEHLAAVFAVAFSPDGHTLATTSQDRTTRLWKTDVDRATDHVCSIVRTPLSREEWKHYFTEIDYDRPCPHR</sequence>
<dbReference type="PRINTS" id="PR00320">
    <property type="entry name" value="GPROTEINBRPT"/>
</dbReference>
<dbReference type="Pfam" id="PF20703">
    <property type="entry name" value="nSTAND1"/>
    <property type="match status" value="1"/>
</dbReference>
<accession>A0A1M5ET77</accession>
<dbReference type="InterPro" id="IPR001680">
    <property type="entry name" value="WD40_rpt"/>
</dbReference>
<feature type="repeat" description="WD" evidence="3">
    <location>
        <begin position="1052"/>
        <end position="1093"/>
    </location>
</feature>
<feature type="repeat" description="WD" evidence="3">
    <location>
        <begin position="1187"/>
        <end position="1228"/>
    </location>
</feature>
<evidence type="ECO:0000313" key="6">
    <source>
        <dbReference type="Proteomes" id="UP000184501"/>
    </source>
</evidence>
<dbReference type="PANTHER" id="PTHR22847:SF637">
    <property type="entry name" value="WD REPEAT DOMAIN 5B"/>
    <property type="match status" value="1"/>
</dbReference>
<dbReference type="InterPro" id="IPR001387">
    <property type="entry name" value="Cro/C1-type_HTH"/>
</dbReference>
<dbReference type="RefSeq" id="WP_073484145.1">
    <property type="nucleotide sequence ID" value="NZ_FQVN01000005.1"/>
</dbReference>
<feature type="repeat" description="WD" evidence="3">
    <location>
        <begin position="656"/>
        <end position="697"/>
    </location>
</feature>
<gene>
    <name evidence="5" type="ORF">SAMN05444320_105123</name>
</gene>
<dbReference type="InterPro" id="IPR015943">
    <property type="entry name" value="WD40/YVTN_repeat-like_dom_sf"/>
</dbReference>
<feature type="repeat" description="WD" evidence="3">
    <location>
        <begin position="917"/>
        <end position="952"/>
    </location>
</feature>
<dbReference type="InterPro" id="IPR020472">
    <property type="entry name" value="WD40_PAC1"/>
</dbReference>
<evidence type="ECO:0000313" key="5">
    <source>
        <dbReference type="EMBL" id="SHF82374.1"/>
    </source>
</evidence>
<dbReference type="STRING" id="2017.SAMN05444320_105123"/>
<dbReference type="Gene3D" id="2.130.10.10">
    <property type="entry name" value="YVTN repeat-like/Quinoprotein amine dehydrogenase"/>
    <property type="match status" value="6"/>
</dbReference>
<dbReference type="PROSITE" id="PS00678">
    <property type="entry name" value="WD_REPEATS_1"/>
    <property type="match status" value="10"/>
</dbReference>
<dbReference type="Proteomes" id="UP000184501">
    <property type="component" value="Unassembled WGS sequence"/>
</dbReference>
<dbReference type="InterPro" id="IPR010982">
    <property type="entry name" value="Lambda_DNA-bd_dom_sf"/>
</dbReference>
<dbReference type="PROSITE" id="PS50943">
    <property type="entry name" value="HTH_CROC1"/>
    <property type="match status" value="1"/>
</dbReference>
<dbReference type="EMBL" id="FQVN01000005">
    <property type="protein sequence ID" value="SHF82374.1"/>
    <property type="molecule type" value="Genomic_DNA"/>
</dbReference>
<feature type="repeat" description="WD" evidence="3">
    <location>
        <begin position="746"/>
        <end position="787"/>
    </location>
</feature>
<dbReference type="GO" id="GO:0003677">
    <property type="term" value="F:DNA binding"/>
    <property type="evidence" value="ECO:0007669"/>
    <property type="project" value="InterPro"/>
</dbReference>
<evidence type="ECO:0000256" key="2">
    <source>
        <dbReference type="ARBA" id="ARBA00022737"/>
    </source>
</evidence>
<dbReference type="Gene3D" id="1.10.260.40">
    <property type="entry name" value="lambda repressor-like DNA-binding domains"/>
    <property type="match status" value="1"/>
</dbReference>
<protein>
    <submittedName>
        <fullName evidence="5">WD40 repeat</fullName>
    </submittedName>
</protein>
<dbReference type="SUPFAM" id="SSF47413">
    <property type="entry name" value="lambda repressor-like DNA-binding domains"/>
    <property type="match status" value="1"/>
</dbReference>
<dbReference type="CDD" id="cd00093">
    <property type="entry name" value="HTH_XRE"/>
    <property type="match status" value="1"/>
</dbReference>
<dbReference type="InterPro" id="IPR019775">
    <property type="entry name" value="WD40_repeat_CS"/>
</dbReference>
<proteinExistence type="predicted"/>
<keyword evidence="6" id="KW-1185">Reference proteome</keyword>